<dbReference type="SUPFAM" id="SSF53448">
    <property type="entry name" value="Nucleotide-diphospho-sugar transferases"/>
    <property type="match status" value="1"/>
</dbReference>
<accession>A0A2M7ARX4</accession>
<dbReference type="Proteomes" id="UP000231407">
    <property type="component" value="Unassembled WGS sequence"/>
</dbReference>
<dbReference type="Gene3D" id="3.90.550.10">
    <property type="entry name" value="Spore Coat Polysaccharide Biosynthesis Protein SpsA, Chain A"/>
    <property type="match status" value="1"/>
</dbReference>
<evidence type="ECO:0000313" key="3">
    <source>
        <dbReference type="Proteomes" id="UP000231407"/>
    </source>
</evidence>
<dbReference type="GO" id="GO:0016740">
    <property type="term" value="F:transferase activity"/>
    <property type="evidence" value="ECO:0007669"/>
    <property type="project" value="UniProtKB-KW"/>
</dbReference>
<dbReference type="PANTHER" id="PTHR43630">
    <property type="entry name" value="POLY-BETA-1,6-N-ACETYL-D-GLUCOSAMINE SYNTHASE"/>
    <property type="match status" value="1"/>
</dbReference>
<protein>
    <submittedName>
        <fullName evidence="2">Glycosyltransferase family 2 protein</fullName>
    </submittedName>
</protein>
<dbReference type="Pfam" id="PF00535">
    <property type="entry name" value="Glycos_transf_2"/>
    <property type="match status" value="1"/>
</dbReference>
<proteinExistence type="predicted"/>
<name>A0A2M7ARX4_9BACT</name>
<evidence type="ECO:0000259" key="1">
    <source>
        <dbReference type="Pfam" id="PF00535"/>
    </source>
</evidence>
<reference evidence="3" key="1">
    <citation type="submission" date="2017-09" db="EMBL/GenBank/DDBJ databases">
        <title>Depth-based differentiation of microbial function through sediment-hosted aquifers and enrichment of novel symbionts in the deep terrestrial subsurface.</title>
        <authorList>
            <person name="Probst A.J."/>
            <person name="Ladd B."/>
            <person name="Jarett J.K."/>
            <person name="Geller-Mcgrath D.E."/>
            <person name="Sieber C.M.K."/>
            <person name="Emerson J.B."/>
            <person name="Anantharaman K."/>
            <person name="Thomas B.C."/>
            <person name="Malmstrom R."/>
            <person name="Stieglmeier M."/>
            <person name="Klingl A."/>
            <person name="Woyke T."/>
            <person name="Ryan C.M."/>
            <person name="Banfield J.F."/>
        </authorList>
    </citation>
    <scope>NUCLEOTIDE SEQUENCE [LARGE SCALE GENOMIC DNA]</scope>
</reference>
<dbReference type="InterPro" id="IPR001173">
    <property type="entry name" value="Glyco_trans_2-like"/>
</dbReference>
<feature type="domain" description="Glycosyltransferase 2-like" evidence="1">
    <location>
        <begin position="24"/>
        <end position="122"/>
    </location>
</feature>
<dbReference type="EMBL" id="PEWA01000032">
    <property type="protein sequence ID" value="PIU73378.1"/>
    <property type="molecule type" value="Genomic_DNA"/>
</dbReference>
<dbReference type="CDD" id="cd02511">
    <property type="entry name" value="Beta4Glucosyltransferase"/>
    <property type="match status" value="1"/>
</dbReference>
<gene>
    <name evidence="2" type="ORF">COS78_02655</name>
</gene>
<organism evidence="2 3">
    <name type="scientific">Candidatus Shapirobacteria bacterium CG06_land_8_20_14_3_00_40_12</name>
    <dbReference type="NCBI Taxonomy" id="1974881"/>
    <lineage>
        <taxon>Bacteria</taxon>
        <taxon>Candidatus Shapironibacteriota</taxon>
    </lineage>
</organism>
<keyword evidence="2" id="KW-0808">Transferase</keyword>
<evidence type="ECO:0000313" key="2">
    <source>
        <dbReference type="EMBL" id="PIU73378.1"/>
    </source>
</evidence>
<comment type="caution">
    <text evidence="2">The sequence shown here is derived from an EMBL/GenBank/DDBJ whole genome shotgun (WGS) entry which is preliminary data.</text>
</comment>
<dbReference type="PANTHER" id="PTHR43630:SF2">
    <property type="entry name" value="GLYCOSYLTRANSFERASE"/>
    <property type="match status" value="1"/>
</dbReference>
<dbReference type="InterPro" id="IPR029044">
    <property type="entry name" value="Nucleotide-diphossugar_trans"/>
</dbReference>
<dbReference type="AlphaFoldDB" id="A0A2M7ARX4"/>
<sequence length="270" mass="30987">MPPISKLAPKALNYMSNKMTPTISVAIATYNETDTIKTCLDSVTSWVSEIVLYDGQSTDDTLSMVKKYKNIKIISGINHPLFHLNKQTAIDACTSDWILQLDADEVVTQKLADEIRHTIKDTSINGYWIPRQNFFLGKFLTKGGVYPDPTLRLYRKGFGKLPCVDVHEQATVEGQTGTLVNDLLHYADPTFERFLLRNNRYSSLLAAHLKNPSFFNYFFIKPLITFISLFFRHRGYVDGFPGFVFAFYSALRFPAAYVKYWELFHAKNRH</sequence>